<evidence type="ECO:0000313" key="1">
    <source>
        <dbReference type="EMBL" id="QGZ95124.1"/>
    </source>
</evidence>
<evidence type="ECO:0000313" key="2">
    <source>
        <dbReference type="Proteomes" id="UP000431269"/>
    </source>
</evidence>
<reference evidence="2" key="1">
    <citation type="submission" date="2019-12" db="EMBL/GenBank/DDBJ databases">
        <title>Complete genome of Terracaulis silvestris 0127_4.</title>
        <authorList>
            <person name="Vieira S."/>
            <person name="Riedel T."/>
            <person name="Sproer C."/>
            <person name="Pascual J."/>
            <person name="Boedeker C."/>
            <person name="Overmann J."/>
        </authorList>
    </citation>
    <scope>NUCLEOTIDE SEQUENCE [LARGE SCALE GENOMIC DNA]</scope>
    <source>
        <strain evidence="2">0127_4</strain>
    </source>
</reference>
<dbReference type="SUPFAM" id="SSF52172">
    <property type="entry name" value="CheY-like"/>
    <property type="match status" value="1"/>
</dbReference>
<evidence type="ECO:0008006" key="3">
    <source>
        <dbReference type="Google" id="ProtNLM"/>
    </source>
</evidence>
<gene>
    <name evidence="1" type="ORF">DSM104635_01967</name>
</gene>
<accession>A0A6I6MR27</accession>
<keyword evidence="2" id="KW-1185">Reference proteome</keyword>
<dbReference type="Gene3D" id="3.40.50.2300">
    <property type="match status" value="1"/>
</dbReference>
<dbReference type="AlphaFoldDB" id="A0A6I6MR27"/>
<organism evidence="1 2">
    <name type="scientific">Terricaulis silvestris</name>
    <dbReference type="NCBI Taxonomy" id="2686094"/>
    <lineage>
        <taxon>Bacteria</taxon>
        <taxon>Pseudomonadati</taxon>
        <taxon>Pseudomonadota</taxon>
        <taxon>Alphaproteobacteria</taxon>
        <taxon>Caulobacterales</taxon>
        <taxon>Caulobacteraceae</taxon>
        <taxon>Terricaulis</taxon>
    </lineage>
</organism>
<sequence length="435" mass="45350">MRIVVRAHDARLARDAQALLATAGVEAAALPGAYRAAPDGEDISIFAAMSGDVDDVARLAVTSLAAEPAPLARLIGLKSGSPPALGLGPASVFTSAIALDAPSKLLSAQVEACTRVAIAEEERARRVLTAAEYGVAPVEPQERRKLKALYIGAPSTMFLALERVLADQGGLVAAAFSSYAGFDHLHDEPFDAVVLNGAQDASTAISLCAALRRNASLYHLPTMLVTAPGDIATATAAIARGASAVAEANAPCGPSLGWLFEAVRRERRRRAAEHDIRALRDRMGDSRTGLFKRAAFDAHLTRLASDHHVSGRPLSLAVLRVLPAPGSREPSDAVWKRGFNEIASLAGRLMRDADCGTAIGRDFIAVAMPASVLKGARRTAERIASVSECTAFASGEGGAGPLVFEQSAVEMQPGESGAAMLARAMRALEVEAIPA</sequence>
<proteinExistence type="predicted"/>
<name>A0A6I6MR27_9CAUL</name>
<dbReference type="EMBL" id="CP047045">
    <property type="protein sequence ID" value="QGZ95124.1"/>
    <property type="molecule type" value="Genomic_DNA"/>
</dbReference>
<protein>
    <recommendedName>
        <fullName evidence="3">GGDEF domain-containing protein</fullName>
    </recommendedName>
</protein>
<dbReference type="Proteomes" id="UP000431269">
    <property type="component" value="Chromosome"/>
</dbReference>
<dbReference type="KEGG" id="tsv:DSM104635_01967"/>
<dbReference type="InterPro" id="IPR011006">
    <property type="entry name" value="CheY-like_superfamily"/>
</dbReference>